<feature type="signal peptide" evidence="8">
    <location>
        <begin position="1"/>
        <end position="22"/>
    </location>
</feature>
<evidence type="ECO:0000256" key="1">
    <source>
        <dbReference type="ARBA" id="ARBA00004571"/>
    </source>
</evidence>
<dbReference type="InterPro" id="IPR039426">
    <property type="entry name" value="TonB-dep_rcpt-like"/>
</dbReference>
<evidence type="ECO:0000259" key="9">
    <source>
        <dbReference type="Pfam" id="PF14905"/>
    </source>
</evidence>
<proteinExistence type="inferred from homology"/>
<dbReference type="InterPro" id="IPR036942">
    <property type="entry name" value="Beta-barrel_TonB_sf"/>
</dbReference>
<keyword evidence="10" id="KW-0675">Receptor</keyword>
<dbReference type="RefSeq" id="WP_131553752.1">
    <property type="nucleotide sequence ID" value="NZ_SJSK01000003.1"/>
</dbReference>
<evidence type="ECO:0000256" key="6">
    <source>
        <dbReference type="ARBA" id="ARBA00023237"/>
    </source>
</evidence>
<comment type="caution">
    <text evidence="10">The sequence shown here is derived from an EMBL/GenBank/DDBJ whole genome shotgun (WGS) entry which is preliminary data.</text>
</comment>
<name>A0A4R0MTF3_9SPHI</name>
<protein>
    <submittedName>
        <fullName evidence="10">TonB-dependent receptor</fullName>
    </submittedName>
</protein>
<dbReference type="Pfam" id="PF14905">
    <property type="entry name" value="OMP_b-brl_3"/>
    <property type="match status" value="1"/>
</dbReference>
<evidence type="ECO:0000313" key="11">
    <source>
        <dbReference type="Proteomes" id="UP000292884"/>
    </source>
</evidence>
<dbReference type="Pfam" id="PF13620">
    <property type="entry name" value="CarboxypepD_reg"/>
    <property type="match status" value="1"/>
</dbReference>
<dbReference type="Proteomes" id="UP000292884">
    <property type="component" value="Unassembled WGS sequence"/>
</dbReference>
<comment type="subcellular location">
    <subcellularLocation>
        <location evidence="1 7">Cell outer membrane</location>
        <topology evidence="1 7">Multi-pass membrane protein</topology>
    </subcellularLocation>
</comment>
<dbReference type="EMBL" id="SJSK01000003">
    <property type="protein sequence ID" value="TCC90351.1"/>
    <property type="molecule type" value="Genomic_DNA"/>
</dbReference>
<evidence type="ECO:0000256" key="5">
    <source>
        <dbReference type="ARBA" id="ARBA00023136"/>
    </source>
</evidence>
<dbReference type="SUPFAM" id="SSF49464">
    <property type="entry name" value="Carboxypeptidase regulatory domain-like"/>
    <property type="match status" value="1"/>
</dbReference>
<dbReference type="InterPro" id="IPR041700">
    <property type="entry name" value="OMP_b-brl_3"/>
</dbReference>
<evidence type="ECO:0000256" key="3">
    <source>
        <dbReference type="ARBA" id="ARBA00022452"/>
    </source>
</evidence>
<keyword evidence="6 7" id="KW-0998">Cell outer membrane</keyword>
<feature type="chain" id="PRO_5020374872" evidence="8">
    <location>
        <begin position="23"/>
        <end position="812"/>
    </location>
</feature>
<keyword evidence="4 7" id="KW-0812">Transmembrane</keyword>
<dbReference type="Gene3D" id="2.60.40.1120">
    <property type="entry name" value="Carboxypeptidase-like, regulatory domain"/>
    <property type="match status" value="1"/>
</dbReference>
<sequence length="812" mass="90496">MKLFFATLMVAWISFTSIFTLAQTNLTLTGKVNSADGKPIDGATLYLFKATDSALLKTAIADANGLYQFQNIATGNYKLTVMLMGFETYKGSAFVLNQDKNIGSITLQAAQTTLNQVTVTAQRPFVQQKVDRMVVNPEALISNAGSTALEVLEKAPGVIVDQNGAISLKGLGVTIFIDDKPTYLSGADLESYLRSLSSASIDQIELMTNPPAKYDAAGNGGVINIRTKRTQVKGFNGAVNLSYSQGSYGRTVNSFNFNYRNNKLNLFGNLGFNTNNGYSNLTINRYFEDAFGNATSNFIQNSFNRNIGENYTSKIGADYYLSENSTIGINLTGIYNPSKRTANVKSQFSNPQHQLDSTIAAFNVQDQLFKNSGVNLNFRQKLDKNGRELTADVDYLNYYTNNNQAFNNSSYLPSGALKNSDLLTGMLPANIDIFSAKTDYEHPFKNGVKLSAGLKTSYTETDNIANYFYSNNGITAIDYDKTNHFLYKENINAVYLNVNKDFKKLTVQLGLRLENTVSNGHQLGNVKKPDSTFKRSYTNLFPTVYLQYKLDTADVNVFGINYGRRIDRPYYQDLNPFLSPIDKFTYYTGNPFLKPSFTDNIELSHTYKSRFTTTLSYSKTRNDVSETIEIVDGIYYSRPGNIGETTVKTLSFNASFDFAKWLNFNISGRVSNVHSVSDFYTGLLDTKGTYFFFRPVFQFKLPKDWNVQLDGGYQSRVKSAQFDLGARGRINAAASKKLSASTTIKLVANDVLYTFKNTGIINNLSQTKANWTNLNDTRTVVLSLSYRFGKSISGQRKHDANGAEDEQNRVKN</sequence>
<keyword evidence="2 7" id="KW-0813">Transport</keyword>
<evidence type="ECO:0000256" key="7">
    <source>
        <dbReference type="PROSITE-ProRule" id="PRU01360"/>
    </source>
</evidence>
<dbReference type="InterPro" id="IPR037066">
    <property type="entry name" value="Plug_dom_sf"/>
</dbReference>
<keyword evidence="5 7" id="KW-0472">Membrane</keyword>
<evidence type="ECO:0000256" key="4">
    <source>
        <dbReference type="ARBA" id="ARBA00022692"/>
    </source>
</evidence>
<dbReference type="SUPFAM" id="SSF56935">
    <property type="entry name" value="Porins"/>
    <property type="match status" value="1"/>
</dbReference>
<dbReference type="InterPro" id="IPR008969">
    <property type="entry name" value="CarboxyPept-like_regulatory"/>
</dbReference>
<organism evidence="10 11">
    <name type="scientific">Pedobacter frigiditerrae</name>
    <dbReference type="NCBI Taxonomy" id="2530452"/>
    <lineage>
        <taxon>Bacteria</taxon>
        <taxon>Pseudomonadati</taxon>
        <taxon>Bacteroidota</taxon>
        <taxon>Sphingobacteriia</taxon>
        <taxon>Sphingobacteriales</taxon>
        <taxon>Sphingobacteriaceae</taxon>
        <taxon>Pedobacter</taxon>
    </lineage>
</organism>
<dbReference type="Gene3D" id="2.170.130.10">
    <property type="entry name" value="TonB-dependent receptor, plug domain"/>
    <property type="match status" value="1"/>
</dbReference>
<keyword evidence="11" id="KW-1185">Reference proteome</keyword>
<dbReference type="Gene3D" id="2.40.170.20">
    <property type="entry name" value="TonB-dependent receptor, beta-barrel domain"/>
    <property type="match status" value="1"/>
</dbReference>
<feature type="domain" description="Outer membrane protein beta-barrel" evidence="9">
    <location>
        <begin position="380"/>
        <end position="786"/>
    </location>
</feature>
<evidence type="ECO:0000256" key="2">
    <source>
        <dbReference type="ARBA" id="ARBA00022448"/>
    </source>
</evidence>
<dbReference type="OrthoDB" id="606851at2"/>
<keyword evidence="8" id="KW-0732">Signal</keyword>
<dbReference type="PROSITE" id="PS52016">
    <property type="entry name" value="TONB_DEPENDENT_REC_3"/>
    <property type="match status" value="1"/>
</dbReference>
<gene>
    <name evidence="10" type="ORF">EZ428_13825</name>
</gene>
<evidence type="ECO:0000256" key="8">
    <source>
        <dbReference type="SAM" id="SignalP"/>
    </source>
</evidence>
<dbReference type="AlphaFoldDB" id="A0A4R0MTF3"/>
<keyword evidence="3 7" id="KW-1134">Transmembrane beta strand</keyword>
<reference evidence="10 11" key="1">
    <citation type="submission" date="2019-02" db="EMBL/GenBank/DDBJ databases">
        <title>Pedobacter sp. RP-1-13 sp. nov., isolated from Arctic soil.</title>
        <authorList>
            <person name="Dahal R.H."/>
        </authorList>
    </citation>
    <scope>NUCLEOTIDE SEQUENCE [LARGE SCALE GENOMIC DNA]</scope>
    <source>
        <strain evidence="10 11">RP-1-13</strain>
    </source>
</reference>
<evidence type="ECO:0000313" key="10">
    <source>
        <dbReference type="EMBL" id="TCC90351.1"/>
    </source>
</evidence>
<comment type="similarity">
    <text evidence="7">Belongs to the TonB-dependent receptor family.</text>
</comment>
<accession>A0A4R0MTF3</accession>
<dbReference type="GO" id="GO:0009279">
    <property type="term" value="C:cell outer membrane"/>
    <property type="evidence" value="ECO:0007669"/>
    <property type="project" value="UniProtKB-SubCell"/>
</dbReference>